<evidence type="ECO:0008006" key="3">
    <source>
        <dbReference type="Google" id="ProtNLM"/>
    </source>
</evidence>
<dbReference type="PROSITE" id="PS51257">
    <property type="entry name" value="PROKAR_LIPOPROTEIN"/>
    <property type="match status" value="1"/>
</dbReference>
<dbReference type="RefSeq" id="WP_159304192.1">
    <property type="nucleotide sequence ID" value="NZ_LR733271.1"/>
</dbReference>
<keyword evidence="2" id="KW-1185">Reference proteome</keyword>
<accession>A0A653XM31</accession>
<reference evidence="1 2" key="1">
    <citation type="submission" date="2019-10" db="EMBL/GenBank/DDBJ databases">
        <authorList>
            <person name="Karimi E."/>
        </authorList>
    </citation>
    <scope>NUCLEOTIDE SEQUENCE [LARGE SCALE GENOMIC DNA]</scope>
    <source>
        <strain evidence="1">Maribacter sp. 151</strain>
    </source>
</reference>
<gene>
    <name evidence="1" type="ORF">MARI151_60631</name>
</gene>
<organism evidence="1 2">
    <name type="scientific">Maribacter litoralis</name>
    <dbReference type="NCBI Taxonomy" id="2059726"/>
    <lineage>
        <taxon>Bacteria</taxon>
        <taxon>Pseudomonadati</taxon>
        <taxon>Bacteroidota</taxon>
        <taxon>Flavobacteriia</taxon>
        <taxon>Flavobacteriales</taxon>
        <taxon>Flavobacteriaceae</taxon>
        <taxon>Maribacter</taxon>
    </lineage>
</organism>
<evidence type="ECO:0000313" key="1">
    <source>
        <dbReference type="EMBL" id="VXC31163.1"/>
    </source>
</evidence>
<name>A0A653XM31_9FLAO</name>
<dbReference type="Proteomes" id="UP000430202">
    <property type="component" value="Unassembled WGS sequence"/>
</dbReference>
<dbReference type="EMBL" id="CABWLR010000006">
    <property type="protein sequence ID" value="VXC31163.1"/>
    <property type="molecule type" value="Genomic_DNA"/>
</dbReference>
<proteinExistence type="predicted"/>
<dbReference type="AlphaFoldDB" id="A0A653XM31"/>
<protein>
    <recommendedName>
        <fullName evidence="3">Right handed beta helix region</fullName>
    </recommendedName>
</protein>
<evidence type="ECO:0000313" key="2">
    <source>
        <dbReference type="Proteomes" id="UP000430202"/>
    </source>
</evidence>
<sequence length="514" mass="57922">MRTKILITFSILCSILWITSCRKDFDYAPSNGHLSFSRDTVYLDTVFSNIGSSTYLLKVFNDTKDDVVIPTLNLRNGLESFYRLNVDGVAGKEFNNVPIYAKDSLFILIETTIDITDSAVNELLYIDAIDFDSEPYRQSVQLVTLAKDAIFLYPNEELESSTEILDVFIDESTEPVEIEGFVLNDEYLTLNNQKPYVVYGYAIVEEDQELIIEAGSRLHFHENSGILIKEGATLTINGQLSENDEELEGEVIFEGDRLEPGFDDIPGQWGAIWISQGSQNNFIDHLTLKNAQLGLFVQGQENNIETTLTLTNSKIFNSSTINLWAKNAKIYGENVILGNAGNSSFLIENGGNYSFIHTTVANYWNKGFRFNSALDIRNHSRNNFDVGFNLQKAEFKNSIIDGNGQNEISLITNEQNDFNFHFQNCYIKLNEDNSSNINNPLYNFNNTEYFTHIITAGELDYFSPTDDDFRIGLDSDVLNKGDINTANSSPIDIIGTSRLPEPDLGAYQAINKEN</sequence>